<sequence>MTMTDSKSASASSSDEHLVTTANYSSDPEKFEHGYPPKQTSQVLVDSEPSDPEASDKPASRSNNNNNNNNIQEGSLISGDDRKWGRFSFLYRHGNRLIFMAIYALFTAWWIFGLCKHRERGWVVLFLIWLSFTVRLIFFYLPSSRVLHAAQFVWLNTVPHMIKPIPVRLRTWAAGAATAVIIIIVALEPHNLPGEERIDRVISLIGLGLCIFALWATSRHRSQVVWHTVIVGMLAQFIIALFVLRTGVGFSIFNFLAQLARELLGYAKTSGMAFLTSDSFVAGAGGYFYLVGVLPCIALFVAIVNLLIYWGTIQWVVGKAAAAFFWIMKVSGAEALVAAASPFLGQGESAALIKQLVPYLTRAEFHQVMCSGFATVSGSGLAGYIALGVNAQPLICSCAMSIPASLAISKLRYPETEQTLTAHGFVAPENPADEKPVNFLHAASQGAWQGIKIAAIIGANLLVVISLIGVINGLLGWWGRYWGIHHLTLELILGYIFYPVAFFLGVPRNDDLFKVSRLIGTKVIVNEYVAYSSFQTDPYYLAMSARSRLIVTFALCGFGNIGSLGIQIGVLSQLCNDSRVKDISRVAMSALVAGVISTLTSASIAGLLLTEETAAKFM</sequence>
<feature type="transmembrane region" description="Helical" evidence="8">
    <location>
        <begin position="122"/>
        <end position="141"/>
    </location>
</feature>
<feature type="domain" description="Nucleoside transporter/FeoB GTPase Gate" evidence="11">
    <location>
        <begin position="291"/>
        <end position="387"/>
    </location>
</feature>
<evidence type="ECO:0000256" key="7">
    <source>
        <dbReference type="SAM" id="MobiDB-lite"/>
    </source>
</evidence>
<feature type="transmembrane region" description="Helical" evidence="8">
    <location>
        <begin position="201"/>
        <end position="218"/>
    </location>
</feature>
<feature type="transmembrane region" description="Helical" evidence="8">
    <location>
        <begin position="97"/>
        <end position="115"/>
    </location>
</feature>
<feature type="transmembrane region" description="Helical" evidence="8">
    <location>
        <begin position="549"/>
        <end position="574"/>
    </location>
</feature>
<dbReference type="PANTHER" id="PTHR10590">
    <property type="entry name" value="SODIUM/NUCLEOSIDE COTRANSPORTER"/>
    <property type="match status" value="1"/>
</dbReference>
<evidence type="ECO:0000256" key="5">
    <source>
        <dbReference type="ARBA" id="ARBA00022989"/>
    </source>
</evidence>
<keyword evidence="6 8" id="KW-0472">Membrane</keyword>
<keyword evidence="4 8" id="KW-0812">Transmembrane</keyword>
<evidence type="ECO:0000256" key="4">
    <source>
        <dbReference type="ARBA" id="ARBA00022692"/>
    </source>
</evidence>
<dbReference type="GeneID" id="19159454"/>
<dbReference type="InterPro" id="IPR011642">
    <property type="entry name" value="Gate_dom"/>
</dbReference>
<dbReference type="GO" id="GO:0005886">
    <property type="term" value="C:plasma membrane"/>
    <property type="evidence" value="ECO:0007669"/>
    <property type="project" value="UniProtKB-SubCell"/>
</dbReference>
<feature type="region of interest" description="Disordered" evidence="7">
    <location>
        <begin position="1"/>
        <end position="75"/>
    </location>
</feature>
<evidence type="ECO:0000313" key="13">
    <source>
        <dbReference type="Proteomes" id="UP000019484"/>
    </source>
</evidence>
<gene>
    <name evidence="12" type="ORF">A1O1_04573</name>
</gene>
<dbReference type="Pfam" id="PF07670">
    <property type="entry name" value="Gate"/>
    <property type="match status" value="1"/>
</dbReference>
<dbReference type="Pfam" id="PF07662">
    <property type="entry name" value="Nucleos_tra2_C"/>
    <property type="match status" value="1"/>
</dbReference>
<feature type="transmembrane region" description="Helical" evidence="8">
    <location>
        <begin position="169"/>
        <end position="189"/>
    </location>
</feature>
<comment type="subcellular location">
    <subcellularLocation>
        <location evidence="1">Cell membrane</location>
        <topology evidence="1">Multi-pass membrane protein</topology>
    </subcellularLocation>
</comment>
<dbReference type="GO" id="GO:0005337">
    <property type="term" value="F:nucleoside transmembrane transporter activity"/>
    <property type="evidence" value="ECO:0007669"/>
    <property type="project" value="InterPro"/>
</dbReference>
<feature type="domain" description="Concentrative nucleoside transporter C-terminal" evidence="10">
    <location>
        <begin position="394"/>
        <end position="606"/>
    </location>
</feature>
<dbReference type="GO" id="GO:0015293">
    <property type="term" value="F:symporter activity"/>
    <property type="evidence" value="ECO:0007669"/>
    <property type="project" value="TreeGrafter"/>
</dbReference>
<organism evidence="12 13">
    <name type="scientific">Capronia coronata CBS 617.96</name>
    <dbReference type="NCBI Taxonomy" id="1182541"/>
    <lineage>
        <taxon>Eukaryota</taxon>
        <taxon>Fungi</taxon>
        <taxon>Dikarya</taxon>
        <taxon>Ascomycota</taxon>
        <taxon>Pezizomycotina</taxon>
        <taxon>Eurotiomycetes</taxon>
        <taxon>Chaetothyriomycetidae</taxon>
        <taxon>Chaetothyriales</taxon>
        <taxon>Herpotrichiellaceae</taxon>
        <taxon>Capronia</taxon>
    </lineage>
</organism>
<evidence type="ECO:0000256" key="1">
    <source>
        <dbReference type="ARBA" id="ARBA00004651"/>
    </source>
</evidence>
<evidence type="ECO:0000256" key="3">
    <source>
        <dbReference type="ARBA" id="ARBA00022475"/>
    </source>
</evidence>
<dbReference type="PANTHER" id="PTHR10590:SF4">
    <property type="entry name" value="SOLUTE CARRIER FAMILY 28 MEMBER 3"/>
    <property type="match status" value="1"/>
</dbReference>
<keyword evidence="13" id="KW-1185">Reference proteome</keyword>
<feature type="transmembrane region" description="Helical" evidence="8">
    <location>
        <begin position="287"/>
        <end position="311"/>
    </location>
</feature>
<evidence type="ECO:0000259" key="10">
    <source>
        <dbReference type="Pfam" id="PF07662"/>
    </source>
</evidence>
<dbReference type="InterPro" id="IPR002668">
    <property type="entry name" value="CNT_N_dom"/>
</dbReference>
<protein>
    <submittedName>
        <fullName evidence="12">CNT family concentrative nucleoside transporter</fullName>
    </submittedName>
</protein>
<evidence type="ECO:0000256" key="8">
    <source>
        <dbReference type="SAM" id="Phobius"/>
    </source>
</evidence>
<dbReference type="AlphaFoldDB" id="W9YZC7"/>
<dbReference type="InterPro" id="IPR008276">
    <property type="entry name" value="C_nuclsd_transpt"/>
</dbReference>
<feature type="transmembrane region" description="Helical" evidence="8">
    <location>
        <begin position="453"/>
        <end position="478"/>
    </location>
</feature>
<dbReference type="HOGENOM" id="CLU_016813_1_1_1"/>
<dbReference type="EMBL" id="AMWN01000004">
    <property type="protein sequence ID" value="EXJ87649.1"/>
    <property type="molecule type" value="Genomic_DNA"/>
</dbReference>
<dbReference type="OrthoDB" id="6075923at2759"/>
<name>W9YZC7_9EURO</name>
<accession>W9YZC7</accession>
<feature type="transmembrane region" description="Helical" evidence="8">
    <location>
        <begin position="323"/>
        <end position="344"/>
    </location>
</feature>
<dbReference type="Pfam" id="PF01773">
    <property type="entry name" value="Nucleos_tra2_N"/>
    <property type="match status" value="1"/>
</dbReference>
<proteinExistence type="inferred from homology"/>
<comment type="caution">
    <text evidence="12">The sequence shown here is derived from an EMBL/GenBank/DDBJ whole genome shotgun (WGS) entry which is preliminary data.</text>
</comment>
<dbReference type="Proteomes" id="UP000019484">
    <property type="component" value="Unassembled WGS sequence"/>
</dbReference>
<comment type="similarity">
    <text evidence="2">Belongs to the concentrative nucleoside transporter (CNT) (TC 2.A.41) family.</text>
</comment>
<dbReference type="eggNOG" id="KOG3747">
    <property type="taxonomic scope" value="Eukaryota"/>
</dbReference>
<dbReference type="InterPro" id="IPR011657">
    <property type="entry name" value="CNT_C_dom"/>
</dbReference>
<evidence type="ECO:0000259" key="9">
    <source>
        <dbReference type="Pfam" id="PF01773"/>
    </source>
</evidence>
<feature type="domain" description="Concentrative nucleoside transporter N-terminal" evidence="9">
    <location>
        <begin position="205"/>
        <end position="278"/>
    </location>
</feature>
<feature type="compositionally biased region" description="Low complexity" evidence="7">
    <location>
        <begin position="1"/>
        <end position="13"/>
    </location>
</feature>
<evidence type="ECO:0000313" key="12">
    <source>
        <dbReference type="EMBL" id="EXJ87649.1"/>
    </source>
</evidence>
<evidence type="ECO:0000256" key="2">
    <source>
        <dbReference type="ARBA" id="ARBA00009033"/>
    </source>
</evidence>
<reference evidence="12 13" key="1">
    <citation type="submission" date="2013-03" db="EMBL/GenBank/DDBJ databases">
        <title>The Genome Sequence of Capronia coronata CBS 617.96.</title>
        <authorList>
            <consortium name="The Broad Institute Genomics Platform"/>
            <person name="Cuomo C."/>
            <person name="de Hoog S."/>
            <person name="Gorbushina A."/>
            <person name="Walker B."/>
            <person name="Young S.K."/>
            <person name="Zeng Q."/>
            <person name="Gargeya S."/>
            <person name="Fitzgerald M."/>
            <person name="Haas B."/>
            <person name="Abouelleil A."/>
            <person name="Allen A.W."/>
            <person name="Alvarado L."/>
            <person name="Arachchi H.M."/>
            <person name="Berlin A.M."/>
            <person name="Chapman S.B."/>
            <person name="Gainer-Dewar J."/>
            <person name="Goldberg J."/>
            <person name="Griggs A."/>
            <person name="Gujja S."/>
            <person name="Hansen M."/>
            <person name="Howarth C."/>
            <person name="Imamovic A."/>
            <person name="Ireland A."/>
            <person name="Larimer J."/>
            <person name="McCowan C."/>
            <person name="Murphy C."/>
            <person name="Pearson M."/>
            <person name="Poon T.W."/>
            <person name="Priest M."/>
            <person name="Roberts A."/>
            <person name="Saif S."/>
            <person name="Shea T."/>
            <person name="Sisk P."/>
            <person name="Sykes S."/>
            <person name="Wortman J."/>
            <person name="Nusbaum C."/>
            <person name="Birren B."/>
        </authorList>
    </citation>
    <scope>NUCLEOTIDE SEQUENCE [LARGE SCALE GENOMIC DNA]</scope>
    <source>
        <strain evidence="12 13">CBS 617.96</strain>
    </source>
</reference>
<feature type="transmembrane region" description="Helical" evidence="8">
    <location>
        <begin position="484"/>
        <end position="506"/>
    </location>
</feature>
<dbReference type="RefSeq" id="XP_007723655.1">
    <property type="nucleotide sequence ID" value="XM_007725465.1"/>
</dbReference>
<keyword evidence="3" id="KW-1003">Cell membrane</keyword>
<feature type="transmembrane region" description="Helical" evidence="8">
    <location>
        <begin position="224"/>
        <end position="244"/>
    </location>
</feature>
<evidence type="ECO:0000256" key="6">
    <source>
        <dbReference type="ARBA" id="ARBA00023136"/>
    </source>
</evidence>
<dbReference type="STRING" id="1182541.W9YZC7"/>
<feature type="transmembrane region" description="Helical" evidence="8">
    <location>
        <begin position="586"/>
        <end position="609"/>
    </location>
</feature>
<keyword evidence="5 8" id="KW-1133">Transmembrane helix</keyword>
<evidence type="ECO:0000259" key="11">
    <source>
        <dbReference type="Pfam" id="PF07670"/>
    </source>
</evidence>